<protein>
    <recommendedName>
        <fullName evidence="6">NACHT domain-containing protein</fullName>
    </recommendedName>
</protein>
<dbReference type="InterPro" id="IPR027417">
    <property type="entry name" value="P-loop_NTPase"/>
</dbReference>
<dbReference type="InterPro" id="IPR056884">
    <property type="entry name" value="NPHP3-like_N"/>
</dbReference>
<dbReference type="Gene3D" id="3.40.50.300">
    <property type="entry name" value="P-loop containing nucleotide triphosphate hydrolases"/>
    <property type="match status" value="1"/>
</dbReference>
<feature type="domain" description="DUF7708" evidence="2">
    <location>
        <begin position="76"/>
        <end position="197"/>
    </location>
</feature>
<accession>A0AA40CR34</accession>
<reference evidence="4" key="1">
    <citation type="submission" date="2023-06" db="EMBL/GenBank/DDBJ databases">
        <title>Multi-omics analyses reveal the molecular pathogenesis toolkit of Lasiodiplodia hormozganensis, a cross-kingdom pathogen.</title>
        <authorList>
            <person name="Felix C."/>
            <person name="Meneses R."/>
            <person name="Goncalves M.F.M."/>
            <person name="Tilleman L."/>
            <person name="Duarte A.S."/>
            <person name="Jorrin-Novo J.V."/>
            <person name="Van De Peer Y."/>
            <person name="Deforce D."/>
            <person name="Van Nieuwerburgh F."/>
            <person name="Esteves A.C."/>
            <person name="Alves A."/>
        </authorList>
    </citation>
    <scope>NUCLEOTIDE SEQUENCE</scope>
    <source>
        <strain evidence="4">CBS 339.90</strain>
    </source>
</reference>
<dbReference type="Pfam" id="PF24883">
    <property type="entry name" value="NPHP3_N"/>
    <property type="match status" value="1"/>
</dbReference>
<evidence type="ECO:0008006" key="6">
    <source>
        <dbReference type="Google" id="ProtNLM"/>
    </source>
</evidence>
<comment type="caution">
    <text evidence="4">The sequence shown here is derived from an EMBL/GenBank/DDBJ whole genome shotgun (WGS) entry which is preliminary data.</text>
</comment>
<keyword evidence="5" id="KW-1185">Reference proteome</keyword>
<dbReference type="SUPFAM" id="SSF52540">
    <property type="entry name" value="P-loop containing nucleoside triphosphate hydrolases"/>
    <property type="match status" value="1"/>
</dbReference>
<keyword evidence="1" id="KW-0677">Repeat</keyword>
<dbReference type="InterPro" id="IPR056125">
    <property type="entry name" value="DUF7708"/>
</dbReference>
<evidence type="ECO:0000313" key="5">
    <source>
        <dbReference type="Proteomes" id="UP001175001"/>
    </source>
</evidence>
<dbReference type="AlphaFoldDB" id="A0AA40CR34"/>
<gene>
    <name evidence="4" type="ORF">DIS24_g7597</name>
</gene>
<evidence type="ECO:0000313" key="4">
    <source>
        <dbReference type="EMBL" id="KAK0647572.1"/>
    </source>
</evidence>
<evidence type="ECO:0000259" key="3">
    <source>
        <dbReference type="Pfam" id="PF24883"/>
    </source>
</evidence>
<organism evidence="4 5">
    <name type="scientific">Lasiodiplodia hormozganensis</name>
    <dbReference type="NCBI Taxonomy" id="869390"/>
    <lineage>
        <taxon>Eukaryota</taxon>
        <taxon>Fungi</taxon>
        <taxon>Dikarya</taxon>
        <taxon>Ascomycota</taxon>
        <taxon>Pezizomycotina</taxon>
        <taxon>Dothideomycetes</taxon>
        <taxon>Dothideomycetes incertae sedis</taxon>
        <taxon>Botryosphaeriales</taxon>
        <taxon>Botryosphaeriaceae</taxon>
        <taxon>Lasiodiplodia</taxon>
    </lineage>
</organism>
<sequence length="520" mass="58689">MTTPSSPTGPHVHNYWQLALDSLSPDLKANVNLASTSRRDILEAVLQVSEEKRTLCMKKRWRFKKSNGEEIILRDVLENISRWIDRFKAVGDTAVQFDPSPASLAWAAVRFLLQATVNDVEIFGAMADNLETISRLIAQYREFEQLHLQQPSTISSLLEDGLTRLYAAMLTFLAKAVHYYQDSTVVRISKSPFRIVENQDIVKVLAQEKEVLKLAGFTNTERLLSLQTVMVRLSDQATVSEKALQESRYRELLNWLSPIQFSHHHADHSEHRLTGTGQWLLDHPEYCQWRASSSSSTLLLHGIPGCGKSMLSSMVVDSLLSERAANPTTAPFAYFYCADYEAEPERGQPDKILRSIVRQLTVSAQPQRKVRDAVLSEYERRRAEAELDGFEAKMLQVDDCVRLILDVTNSDPVTIVLDAVDEVKEQDRYELLHALSRVVSSSNNVTKVLVTSRDNSHIHAILPDARKLRINKEGNHADVDCFVRAQINGVTEAKRLLNGRVSLSLRDELVDKLVEGAGEM</sequence>
<dbReference type="PANTHER" id="PTHR10039:SF16">
    <property type="entry name" value="GPI INOSITOL-DEACYLASE"/>
    <property type="match status" value="1"/>
</dbReference>
<evidence type="ECO:0000259" key="2">
    <source>
        <dbReference type="Pfam" id="PF24809"/>
    </source>
</evidence>
<dbReference type="PANTHER" id="PTHR10039">
    <property type="entry name" value="AMELOGENIN"/>
    <property type="match status" value="1"/>
</dbReference>
<dbReference type="EMBL" id="JAUJDW010000047">
    <property type="protein sequence ID" value="KAK0647572.1"/>
    <property type="molecule type" value="Genomic_DNA"/>
</dbReference>
<dbReference type="Proteomes" id="UP001175001">
    <property type="component" value="Unassembled WGS sequence"/>
</dbReference>
<feature type="domain" description="Nephrocystin 3-like N-terminal" evidence="3">
    <location>
        <begin position="275"/>
        <end position="453"/>
    </location>
</feature>
<dbReference type="Pfam" id="PF24809">
    <property type="entry name" value="DUF7708"/>
    <property type="match status" value="1"/>
</dbReference>
<name>A0AA40CR34_9PEZI</name>
<evidence type="ECO:0000256" key="1">
    <source>
        <dbReference type="ARBA" id="ARBA00022737"/>
    </source>
</evidence>
<proteinExistence type="predicted"/>